<evidence type="ECO:0000256" key="2">
    <source>
        <dbReference type="ARBA" id="ARBA00023015"/>
    </source>
</evidence>
<dbReference type="SMART" id="SM00421">
    <property type="entry name" value="HTH_LUXR"/>
    <property type="match status" value="1"/>
</dbReference>
<evidence type="ECO:0000313" key="8">
    <source>
        <dbReference type="EMBL" id="MFC5908233.1"/>
    </source>
</evidence>
<dbReference type="InterPro" id="IPR039420">
    <property type="entry name" value="WalR-like"/>
</dbReference>
<dbReference type="SUPFAM" id="SSF52172">
    <property type="entry name" value="CheY-like"/>
    <property type="match status" value="1"/>
</dbReference>
<accession>A0ABW1G199</accession>
<keyword evidence="3" id="KW-0238">DNA-binding</keyword>
<dbReference type="InterPro" id="IPR001789">
    <property type="entry name" value="Sig_transdc_resp-reg_receiver"/>
</dbReference>
<proteinExistence type="predicted"/>
<dbReference type="Gene3D" id="3.40.50.2300">
    <property type="match status" value="1"/>
</dbReference>
<gene>
    <name evidence="8" type="ORF">ACFP3V_13545</name>
</gene>
<evidence type="ECO:0000256" key="3">
    <source>
        <dbReference type="ARBA" id="ARBA00023125"/>
    </source>
</evidence>
<comment type="caution">
    <text evidence="8">The sequence shown here is derived from an EMBL/GenBank/DDBJ whole genome shotgun (WGS) entry which is preliminary data.</text>
</comment>
<evidence type="ECO:0000313" key="9">
    <source>
        <dbReference type="Proteomes" id="UP001596174"/>
    </source>
</evidence>
<dbReference type="RefSeq" id="WP_380583254.1">
    <property type="nucleotide sequence ID" value="NZ_JBHSQJ010000051.1"/>
</dbReference>
<evidence type="ECO:0000256" key="4">
    <source>
        <dbReference type="ARBA" id="ARBA00023163"/>
    </source>
</evidence>
<keyword evidence="4" id="KW-0804">Transcription</keyword>
<keyword evidence="1 5" id="KW-0597">Phosphoprotein</keyword>
<protein>
    <submittedName>
        <fullName evidence="8">Response regulator</fullName>
    </submittedName>
</protein>
<dbReference type="CDD" id="cd17535">
    <property type="entry name" value="REC_NarL-like"/>
    <property type="match status" value="1"/>
</dbReference>
<dbReference type="PRINTS" id="PR00038">
    <property type="entry name" value="HTHLUXR"/>
</dbReference>
<keyword evidence="2" id="KW-0805">Transcription regulation</keyword>
<evidence type="ECO:0000259" key="6">
    <source>
        <dbReference type="PROSITE" id="PS50043"/>
    </source>
</evidence>
<dbReference type="PANTHER" id="PTHR43214:SF24">
    <property type="entry name" value="TRANSCRIPTIONAL REGULATORY PROTEIN NARL-RELATED"/>
    <property type="match status" value="1"/>
</dbReference>
<dbReference type="SMART" id="SM00448">
    <property type="entry name" value="REC"/>
    <property type="match status" value="1"/>
</dbReference>
<dbReference type="InterPro" id="IPR000792">
    <property type="entry name" value="Tscrpt_reg_LuxR_C"/>
</dbReference>
<dbReference type="Proteomes" id="UP001596174">
    <property type="component" value="Unassembled WGS sequence"/>
</dbReference>
<feature type="domain" description="Response regulatory" evidence="7">
    <location>
        <begin position="1"/>
        <end position="107"/>
    </location>
</feature>
<feature type="modified residue" description="4-aspartylphosphate" evidence="5">
    <location>
        <position position="36"/>
    </location>
</feature>
<feature type="domain" description="HTH luxR-type" evidence="6">
    <location>
        <begin position="136"/>
        <end position="201"/>
    </location>
</feature>
<dbReference type="PROSITE" id="PS50043">
    <property type="entry name" value="HTH_LUXR_2"/>
    <property type="match status" value="1"/>
</dbReference>
<dbReference type="InterPro" id="IPR011006">
    <property type="entry name" value="CheY-like_superfamily"/>
</dbReference>
<evidence type="ECO:0000259" key="7">
    <source>
        <dbReference type="PROSITE" id="PS50110"/>
    </source>
</evidence>
<dbReference type="EMBL" id="JBHSQJ010000051">
    <property type="protein sequence ID" value="MFC5908233.1"/>
    <property type="molecule type" value="Genomic_DNA"/>
</dbReference>
<dbReference type="Pfam" id="PF00196">
    <property type="entry name" value="GerE"/>
    <property type="match status" value="1"/>
</dbReference>
<organism evidence="8 9">
    <name type="scientific">Streptacidiphilus monticola</name>
    <dbReference type="NCBI Taxonomy" id="2161674"/>
    <lineage>
        <taxon>Bacteria</taxon>
        <taxon>Bacillati</taxon>
        <taxon>Actinomycetota</taxon>
        <taxon>Actinomycetes</taxon>
        <taxon>Kitasatosporales</taxon>
        <taxon>Streptomycetaceae</taxon>
        <taxon>Streptacidiphilus</taxon>
    </lineage>
</organism>
<evidence type="ECO:0000256" key="1">
    <source>
        <dbReference type="ARBA" id="ARBA00022553"/>
    </source>
</evidence>
<dbReference type="PROSITE" id="PS50110">
    <property type="entry name" value="RESPONSE_REGULATORY"/>
    <property type="match status" value="1"/>
</dbReference>
<reference evidence="9" key="1">
    <citation type="journal article" date="2019" name="Int. J. Syst. Evol. Microbiol.">
        <title>The Global Catalogue of Microorganisms (GCM) 10K type strain sequencing project: providing services to taxonomists for standard genome sequencing and annotation.</title>
        <authorList>
            <consortium name="The Broad Institute Genomics Platform"/>
            <consortium name="The Broad Institute Genome Sequencing Center for Infectious Disease"/>
            <person name="Wu L."/>
            <person name="Ma J."/>
        </authorList>
    </citation>
    <scope>NUCLEOTIDE SEQUENCE [LARGE SCALE GENOMIC DNA]</scope>
    <source>
        <strain evidence="9">JCM 4816</strain>
    </source>
</reference>
<dbReference type="PROSITE" id="PS00622">
    <property type="entry name" value="HTH_LUXR_1"/>
    <property type="match status" value="1"/>
</dbReference>
<sequence>MVIGDAPDIEVVGEAGTGAEAVRLAAELRPDVVVMDIRMPGMDGIEATRQITSSDRGRAASGGTRVLVLTTFDDDEYVHGALRAGASGFVVKDMALDDILTAIRVVASGDALLAPGVTRRLLAAFTEPGRPEAASSARELTGVTEREREVLALVGQGLSNQEIAERLFLSVTTVKTYVTRLLAKLPARDRVHLVILAYDTGLVTPR</sequence>
<keyword evidence="9" id="KW-1185">Reference proteome</keyword>
<dbReference type="CDD" id="cd06170">
    <property type="entry name" value="LuxR_C_like"/>
    <property type="match status" value="1"/>
</dbReference>
<dbReference type="PANTHER" id="PTHR43214">
    <property type="entry name" value="TWO-COMPONENT RESPONSE REGULATOR"/>
    <property type="match status" value="1"/>
</dbReference>
<evidence type="ECO:0000256" key="5">
    <source>
        <dbReference type="PROSITE-ProRule" id="PRU00169"/>
    </source>
</evidence>
<name>A0ABW1G199_9ACTN</name>
<dbReference type="InterPro" id="IPR058245">
    <property type="entry name" value="NreC/VraR/RcsB-like_REC"/>
</dbReference>
<dbReference type="Pfam" id="PF00072">
    <property type="entry name" value="Response_reg"/>
    <property type="match status" value="1"/>
</dbReference>